<comment type="caution">
    <text evidence="5">The sequence shown here is derived from an EMBL/GenBank/DDBJ whole genome shotgun (WGS) entry which is preliminary data.</text>
</comment>
<dbReference type="PANTHER" id="PTHR12715:SF4">
    <property type="entry name" value="EAMA DOMAIN-CONTAINING PROTEIN"/>
    <property type="match status" value="1"/>
</dbReference>
<dbReference type="InterPro" id="IPR000620">
    <property type="entry name" value="EamA_dom"/>
</dbReference>
<feature type="transmembrane region" description="Helical" evidence="3">
    <location>
        <begin position="213"/>
        <end position="231"/>
    </location>
</feature>
<feature type="transmembrane region" description="Helical" evidence="3">
    <location>
        <begin position="66"/>
        <end position="84"/>
    </location>
</feature>
<feature type="domain" description="EamA" evidence="4">
    <location>
        <begin position="150"/>
        <end position="283"/>
    </location>
</feature>
<dbReference type="InterPro" id="IPR037185">
    <property type="entry name" value="EmrE-like"/>
</dbReference>
<evidence type="ECO:0000313" key="6">
    <source>
        <dbReference type="Proteomes" id="UP000272015"/>
    </source>
</evidence>
<dbReference type="SUPFAM" id="SSF103481">
    <property type="entry name" value="Multidrug resistance efflux transporter EmrE"/>
    <property type="match status" value="2"/>
</dbReference>
<accession>A0A3A5MGB9</accession>
<protein>
    <submittedName>
        <fullName evidence="5">EamA/RhaT family transporter</fullName>
    </submittedName>
</protein>
<keyword evidence="3" id="KW-1133">Transmembrane helix</keyword>
<evidence type="ECO:0000256" key="2">
    <source>
        <dbReference type="SAM" id="MobiDB-lite"/>
    </source>
</evidence>
<evidence type="ECO:0000313" key="5">
    <source>
        <dbReference type="EMBL" id="RJT87019.1"/>
    </source>
</evidence>
<sequence length="361" mass="36906">MTSSRTSVVLAGLGVVVLWASAFPAIRVAAPELGVLGLSLARLGIAAVALLVLAPLMTVRLPARRDVPLILACGFFGMAAYQVLLNWGEFYVPAGTASIIVAAAPLVSVAIAAGVFGERLTALKIVGSAIALTGVVMVSLARSGFTLSAAVWILVAAMVVQGVYHPLTKPLLKRYSSLEVATYGMIAGSVMLLPCLPFAWADLLAANASAWGAAVYLGLLPSALGFVLWGFAAARLPVAAATSLLYLVPPVAVLIAFVWLGELPYLSELVGGAVVILGVATMSIRRRQLRVQGRAQVGGGGARGVGGDVRGGAGDLDAATGIATGGPKVDHPVGGGDHPHVVLDDDDRVAGVDEPVQLREQ</sequence>
<dbReference type="EMBL" id="QZVS01000092">
    <property type="protein sequence ID" value="RJT87019.1"/>
    <property type="molecule type" value="Genomic_DNA"/>
</dbReference>
<dbReference type="AlphaFoldDB" id="A0A3A5MGB9"/>
<dbReference type="Proteomes" id="UP000272015">
    <property type="component" value="Unassembled WGS sequence"/>
</dbReference>
<name>A0A3A5MGB9_9MICO</name>
<organism evidence="5 6">
    <name type="scientific">Cryobacterium melibiosiphilum</name>
    <dbReference type="NCBI Taxonomy" id="995039"/>
    <lineage>
        <taxon>Bacteria</taxon>
        <taxon>Bacillati</taxon>
        <taxon>Actinomycetota</taxon>
        <taxon>Actinomycetes</taxon>
        <taxon>Micrococcales</taxon>
        <taxon>Microbacteriaceae</taxon>
        <taxon>Cryobacterium</taxon>
    </lineage>
</organism>
<evidence type="ECO:0000256" key="1">
    <source>
        <dbReference type="ARBA" id="ARBA00007362"/>
    </source>
</evidence>
<proteinExistence type="inferred from homology"/>
<comment type="similarity">
    <text evidence="1">Belongs to the EamA transporter family.</text>
</comment>
<dbReference type="PANTHER" id="PTHR12715">
    <property type="entry name" value="TRANSPORTER, DRUG/METABOLITE EXPORTER FAMILY"/>
    <property type="match status" value="1"/>
</dbReference>
<feature type="transmembrane region" description="Helical" evidence="3">
    <location>
        <begin position="265"/>
        <end position="284"/>
    </location>
</feature>
<feature type="domain" description="EamA" evidence="4">
    <location>
        <begin position="8"/>
        <end position="139"/>
    </location>
</feature>
<feature type="compositionally biased region" description="Basic and acidic residues" evidence="2">
    <location>
        <begin position="337"/>
        <end position="361"/>
    </location>
</feature>
<keyword evidence="6" id="KW-1185">Reference proteome</keyword>
<feature type="region of interest" description="Disordered" evidence="2">
    <location>
        <begin position="324"/>
        <end position="361"/>
    </location>
</feature>
<dbReference type="InterPro" id="IPR052756">
    <property type="entry name" value="Alkyne_AA_exporter"/>
</dbReference>
<reference evidence="5 6" key="1">
    <citation type="submission" date="2018-09" db="EMBL/GenBank/DDBJ databases">
        <title>Novel species of Cryobacterium.</title>
        <authorList>
            <person name="Liu Q."/>
            <person name="Xin Y.-H."/>
        </authorList>
    </citation>
    <scope>NUCLEOTIDE SEQUENCE [LARGE SCALE GENOMIC DNA]</scope>
    <source>
        <strain evidence="5 6">Hh39</strain>
    </source>
</reference>
<dbReference type="Pfam" id="PF00892">
    <property type="entry name" value="EamA"/>
    <property type="match status" value="2"/>
</dbReference>
<dbReference type="AntiFam" id="ANF00159">
    <property type="entry name" value="Shadow ORF (opposite uvrA)"/>
</dbReference>
<evidence type="ECO:0000256" key="3">
    <source>
        <dbReference type="SAM" id="Phobius"/>
    </source>
</evidence>
<feature type="transmembrane region" description="Helical" evidence="3">
    <location>
        <begin position="180"/>
        <end position="201"/>
    </location>
</feature>
<dbReference type="GO" id="GO:0016020">
    <property type="term" value="C:membrane"/>
    <property type="evidence" value="ECO:0007669"/>
    <property type="project" value="InterPro"/>
</dbReference>
<feature type="transmembrane region" description="Helical" evidence="3">
    <location>
        <begin position="90"/>
        <end position="115"/>
    </location>
</feature>
<feature type="transmembrane region" description="Helical" evidence="3">
    <location>
        <begin position="34"/>
        <end position="54"/>
    </location>
</feature>
<evidence type="ECO:0000259" key="4">
    <source>
        <dbReference type="Pfam" id="PF00892"/>
    </source>
</evidence>
<keyword evidence="3" id="KW-0812">Transmembrane</keyword>
<gene>
    <name evidence="5" type="ORF">D6T64_16385</name>
</gene>
<keyword evidence="3" id="KW-0472">Membrane</keyword>
<feature type="transmembrane region" description="Helical" evidence="3">
    <location>
        <begin position="147"/>
        <end position="168"/>
    </location>
</feature>
<feature type="transmembrane region" description="Helical" evidence="3">
    <location>
        <begin position="122"/>
        <end position="141"/>
    </location>
</feature>
<feature type="transmembrane region" description="Helical" evidence="3">
    <location>
        <begin position="238"/>
        <end position="259"/>
    </location>
</feature>